<evidence type="ECO:0000313" key="2">
    <source>
        <dbReference type="Proteomes" id="UP001454036"/>
    </source>
</evidence>
<name>A0AAV3RDR2_LITER</name>
<keyword evidence="2" id="KW-1185">Reference proteome</keyword>
<reference evidence="1 2" key="1">
    <citation type="submission" date="2024-01" db="EMBL/GenBank/DDBJ databases">
        <title>The complete chloroplast genome sequence of Lithospermum erythrorhizon: insights into the phylogenetic relationship among Boraginaceae species and the maternal lineages of purple gromwells.</title>
        <authorList>
            <person name="Okada T."/>
            <person name="Watanabe K."/>
        </authorList>
    </citation>
    <scope>NUCLEOTIDE SEQUENCE [LARGE SCALE GENOMIC DNA]</scope>
</reference>
<dbReference type="Proteomes" id="UP001454036">
    <property type="component" value="Unassembled WGS sequence"/>
</dbReference>
<accession>A0AAV3RDR2</accession>
<dbReference type="AlphaFoldDB" id="A0AAV3RDR2"/>
<sequence>MPVTILKAVSSMCLKFLWGGKNSKVKWDDVGVPKEEGGLGLKNIKVWNKALLSRTFWNIHANADPLWVRWVLSFSLKGTSLSQNMVILS</sequence>
<dbReference type="EMBL" id="BAABME010009117">
    <property type="protein sequence ID" value="GAA0174529.1"/>
    <property type="molecule type" value="Genomic_DNA"/>
</dbReference>
<protein>
    <submittedName>
        <fullName evidence="1">Uncharacterized protein</fullName>
    </submittedName>
</protein>
<comment type="caution">
    <text evidence="1">The sequence shown here is derived from an EMBL/GenBank/DDBJ whole genome shotgun (WGS) entry which is preliminary data.</text>
</comment>
<evidence type="ECO:0000313" key="1">
    <source>
        <dbReference type="EMBL" id="GAA0174529.1"/>
    </source>
</evidence>
<proteinExistence type="predicted"/>
<organism evidence="1 2">
    <name type="scientific">Lithospermum erythrorhizon</name>
    <name type="common">Purple gromwell</name>
    <name type="synonym">Lithospermum officinale var. erythrorhizon</name>
    <dbReference type="NCBI Taxonomy" id="34254"/>
    <lineage>
        <taxon>Eukaryota</taxon>
        <taxon>Viridiplantae</taxon>
        <taxon>Streptophyta</taxon>
        <taxon>Embryophyta</taxon>
        <taxon>Tracheophyta</taxon>
        <taxon>Spermatophyta</taxon>
        <taxon>Magnoliopsida</taxon>
        <taxon>eudicotyledons</taxon>
        <taxon>Gunneridae</taxon>
        <taxon>Pentapetalae</taxon>
        <taxon>asterids</taxon>
        <taxon>lamiids</taxon>
        <taxon>Boraginales</taxon>
        <taxon>Boraginaceae</taxon>
        <taxon>Boraginoideae</taxon>
        <taxon>Lithospermeae</taxon>
        <taxon>Lithospermum</taxon>
    </lineage>
</organism>
<gene>
    <name evidence="1" type="ORF">LIER_27903</name>
</gene>